<dbReference type="GO" id="GO:0160148">
    <property type="term" value="F:tRNA pseudouridine(55) synthase activity"/>
    <property type="evidence" value="ECO:0007669"/>
    <property type="project" value="UniProtKB-EC"/>
</dbReference>
<proteinExistence type="inferred from homology"/>
<dbReference type="PATRIC" id="fig|1697052.3.peg.1063"/>
<dbReference type="Proteomes" id="UP001173465">
    <property type="component" value="Unassembled WGS sequence"/>
</dbReference>
<dbReference type="InterPro" id="IPR014780">
    <property type="entry name" value="tRNA_psdUridine_synth_TruB"/>
</dbReference>
<dbReference type="InterPro" id="IPR020103">
    <property type="entry name" value="PsdUridine_synth_cat_dom_sf"/>
</dbReference>
<dbReference type="CDD" id="cd21152">
    <property type="entry name" value="PUA_TruB_bacterial"/>
    <property type="match status" value="1"/>
</dbReference>
<comment type="function">
    <text evidence="5">Responsible for synthesis of pseudouridine from uracil-55 in the psi GC loop of transfer RNAs.</text>
</comment>
<dbReference type="GO" id="GO:1990481">
    <property type="term" value="P:mRNA pseudouridine synthesis"/>
    <property type="evidence" value="ECO:0007669"/>
    <property type="project" value="TreeGrafter"/>
</dbReference>
<evidence type="ECO:0000313" key="11">
    <source>
        <dbReference type="Proteomes" id="UP000063953"/>
    </source>
</evidence>
<evidence type="ECO:0000259" key="6">
    <source>
        <dbReference type="Pfam" id="PF01509"/>
    </source>
</evidence>
<dbReference type="Pfam" id="PF09157">
    <property type="entry name" value="TruB-C_2"/>
    <property type="match status" value="1"/>
</dbReference>
<keyword evidence="11" id="KW-1185">Reference proteome</keyword>
<dbReference type="InterPro" id="IPR002501">
    <property type="entry name" value="PsdUridine_synth_N"/>
</dbReference>
<accession>A0A0K1XFY3</accession>
<evidence type="ECO:0000313" key="10">
    <source>
        <dbReference type="EMBL" id="MDM1695348.1"/>
    </source>
</evidence>
<dbReference type="Pfam" id="PF16198">
    <property type="entry name" value="TruB_C_2"/>
    <property type="match status" value="1"/>
</dbReference>
<comment type="catalytic activity">
    <reaction evidence="1 5">
        <text>uridine(55) in tRNA = pseudouridine(55) in tRNA</text>
        <dbReference type="Rhea" id="RHEA:42532"/>
        <dbReference type="Rhea" id="RHEA-COMP:10101"/>
        <dbReference type="Rhea" id="RHEA-COMP:10102"/>
        <dbReference type="ChEBI" id="CHEBI:65314"/>
        <dbReference type="ChEBI" id="CHEBI:65315"/>
        <dbReference type="EC" id="5.4.99.25"/>
    </reaction>
</comment>
<feature type="domain" description="tRNA pseudouridine synthase II TruB subfamily 1 C-terminal" evidence="7">
    <location>
        <begin position="249"/>
        <end position="305"/>
    </location>
</feature>
<reference evidence="10" key="2">
    <citation type="submission" date="2020-06" db="EMBL/GenBank/DDBJ databases">
        <authorList>
            <person name="Dong N."/>
        </authorList>
    </citation>
    <scope>NUCLEOTIDE SEQUENCE</scope>
    <source>
        <strain evidence="10">DF46-2-2</strain>
    </source>
</reference>
<evidence type="ECO:0000256" key="5">
    <source>
        <dbReference type="HAMAP-Rule" id="MF_01080"/>
    </source>
</evidence>
<evidence type="ECO:0000256" key="3">
    <source>
        <dbReference type="ARBA" id="ARBA00022694"/>
    </source>
</evidence>
<dbReference type="GO" id="GO:0031119">
    <property type="term" value="P:tRNA pseudouridine synthesis"/>
    <property type="evidence" value="ECO:0007669"/>
    <property type="project" value="UniProtKB-UniRule"/>
</dbReference>
<evidence type="ECO:0000259" key="8">
    <source>
        <dbReference type="Pfam" id="PF16198"/>
    </source>
</evidence>
<dbReference type="InterPro" id="IPR015240">
    <property type="entry name" value="tRNA_sdUridine_synth_fam1_C"/>
</dbReference>
<dbReference type="Gene3D" id="2.30.130.10">
    <property type="entry name" value="PUA domain"/>
    <property type="match status" value="1"/>
</dbReference>
<dbReference type="InterPro" id="IPR032819">
    <property type="entry name" value="TruB_C"/>
</dbReference>
<dbReference type="InterPro" id="IPR015947">
    <property type="entry name" value="PUA-like_sf"/>
</dbReference>
<dbReference type="Proteomes" id="UP000063953">
    <property type="component" value="Chromosome"/>
</dbReference>
<dbReference type="SUPFAM" id="SSF88697">
    <property type="entry name" value="PUA domain-like"/>
    <property type="match status" value="1"/>
</dbReference>
<evidence type="ECO:0000313" key="9">
    <source>
        <dbReference type="EMBL" id="AKX60073.1"/>
    </source>
</evidence>
<dbReference type="GO" id="GO:0003723">
    <property type="term" value="F:RNA binding"/>
    <property type="evidence" value="ECO:0007669"/>
    <property type="project" value="InterPro"/>
</dbReference>
<dbReference type="HAMAP" id="MF_01080">
    <property type="entry name" value="TruB_bact"/>
    <property type="match status" value="1"/>
</dbReference>
<dbReference type="FunFam" id="3.30.2350.10:FF:000011">
    <property type="entry name" value="tRNA pseudouridine synthase B"/>
    <property type="match status" value="1"/>
</dbReference>
<dbReference type="EC" id="5.4.99.25" evidence="5"/>
<reference evidence="10" key="3">
    <citation type="journal article" date="2022" name="Sci. Total Environ.">
        <title>Prevalence, transmission, and molecular epidemiology of tet(X)-positive bacteria among humans, animals, and environmental niches in China: An epidemiological, and genomic-based study.</title>
        <authorList>
            <person name="Dong N."/>
            <person name="Zeng Y."/>
            <person name="Cai C."/>
            <person name="Sun C."/>
            <person name="Lu J."/>
            <person name="Liu C."/>
            <person name="Zhou H."/>
            <person name="Sun Q."/>
            <person name="Shu L."/>
            <person name="Wang H."/>
            <person name="Wang Y."/>
            <person name="Wang S."/>
            <person name="Wu C."/>
            <person name="Chan E.W."/>
            <person name="Chen G."/>
            <person name="Shen Z."/>
            <person name="Chen S."/>
            <person name="Zhang R."/>
        </authorList>
    </citation>
    <scope>NUCLEOTIDE SEQUENCE</scope>
    <source>
        <strain evidence="10">DF46-2-2</strain>
    </source>
</reference>
<evidence type="ECO:0000259" key="7">
    <source>
        <dbReference type="Pfam" id="PF09157"/>
    </source>
</evidence>
<dbReference type="OrthoDB" id="9802309at2"/>
<evidence type="ECO:0000256" key="4">
    <source>
        <dbReference type="ARBA" id="ARBA00023235"/>
    </source>
</evidence>
<reference evidence="9 11" key="1">
    <citation type="journal article" date="2015" name="Genome Announc.">
        <title>Genome Sequences of Oblitimonas alkaliphila gen. nov. sp. nov. (Proposed), a Novel Bacterium of the Pseudomonadaceae Family.</title>
        <authorList>
            <person name="Lauer A.C."/>
            <person name="Nicholson A.C."/>
            <person name="Humrighouse B.W."/>
            <person name="Emery B."/>
            <person name="Drobish A."/>
            <person name="Juieng P."/>
            <person name="Loparev V."/>
            <person name="McQuiston J.R."/>
        </authorList>
    </citation>
    <scope>NUCLEOTIDE SEQUENCE [LARGE SCALE GENOMIC DNA]</scope>
    <source>
        <strain evidence="9 11">E5571</strain>
    </source>
</reference>
<organism evidence="9 11">
    <name type="scientific">Thiopseudomonas alkaliphila</name>
    <dbReference type="NCBI Taxonomy" id="1697053"/>
    <lineage>
        <taxon>Bacteria</taxon>
        <taxon>Pseudomonadati</taxon>
        <taxon>Pseudomonadota</taxon>
        <taxon>Gammaproteobacteria</taxon>
        <taxon>Pseudomonadales</taxon>
        <taxon>Pseudomonadaceae</taxon>
        <taxon>Thiopseudomonas</taxon>
    </lineage>
</organism>
<dbReference type="InterPro" id="IPR036974">
    <property type="entry name" value="PUA_sf"/>
</dbReference>
<dbReference type="SUPFAM" id="SSF55120">
    <property type="entry name" value="Pseudouridine synthase"/>
    <property type="match status" value="1"/>
</dbReference>
<dbReference type="STRING" id="1697053.AKN87_11640"/>
<dbReference type="EMBL" id="JACANB010000001">
    <property type="protein sequence ID" value="MDM1695348.1"/>
    <property type="molecule type" value="Genomic_DNA"/>
</dbReference>
<dbReference type="Pfam" id="PF01509">
    <property type="entry name" value="TruB_N"/>
    <property type="match status" value="1"/>
</dbReference>
<feature type="active site" description="Nucleophile" evidence="5">
    <location>
        <position position="49"/>
    </location>
</feature>
<dbReference type="PANTHER" id="PTHR13767">
    <property type="entry name" value="TRNA-PSEUDOURIDINE SYNTHASE"/>
    <property type="match status" value="1"/>
</dbReference>
<protein>
    <recommendedName>
        <fullName evidence="5">tRNA pseudouridine synthase B</fullName>
        <ecNumber evidence="5">5.4.99.25</ecNumber>
    </recommendedName>
    <alternativeName>
        <fullName evidence="5">tRNA pseudouridine(55) synthase</fullName>
        <shortName evidence="5">Psi55 synthase</shortName>
    </alternativeName>
    <alternativeName>
        <fullName evidence="5">tRNA pseudouridylate synthase</fullName>
    </alternativeName>
    <alternativeName>
        <fullName evidence="5">tRNA-uridine isomerase</fullName>
    </alternativeName>
</protein>
<dbReference type="PANTHER" id="PTHR13767:SF2">
    <property type="entry name" value="PSEUDOURIDYLATE SYNTHASE TRUB1"/>
    <property type="match status" value="1"/>
</dbReference>
<dbReference type="FunFam" id="2.30.130.10:FF:000012">
    <property type="entry name" value="tRNA pseudouridine synthase B"/>
    <property type="match status" value="1"/>
</dbReference>
<dbReference type="CDD" id="cd02573">
    <property type="entry name" value="PseudoU_synth_EcTruB"/>
    <property type="match status" value="1"/>
</dbReference>
<dbReference type="Gene3D" id="3.30.2350.10">
    <property type="entry name" value="Pseudouridine synthase"/>
    <property type="match status" value="1"/>
</dbReference>
<feature type="domain" description="Pseudouridine synthase II N-terminal" evidence="6">
    <location>
        <begin position="34"/>
        <end position="183"/>
    </location>
</feature>
<name>A0A0K1XFY3_9GAMM</name>
<dbReference type="AlphaFoldDB" id="A0A0K1XFY3"/>
<dbReference type="RefSeq" id="WP_053101373.1">
    <property type="nucleotide sequence ID" value="NZ_CP012359.1"/>
</dbReference>
<keyword evidence="4 5" id="KW-0413">Isomerase</keyword>
<dbReference type="EMBL" id="CP012365">
    <property type="protein sequence ID" value="AKX60073.1"/>
    <property type="molecule type" value="Genomic_DNA"/>
</dbReference>
<evidence type="ECO:0000256" key="2">
    <source>
        <dbReference type="ARBA" id="ARBA00005642"/>
    </source>
</evidence>
<feature type="domain" description="tRNA pseudouridylate synthase B C-terminal" evidence="8">
    <location>
        <begin position="184"/>
        <end position="245"/>
    </location>
</feature>
<dbReference type="NCBIfam" id="TIGR00431">
    <property type="entry name" value="TruB"/>
    <property type="match status" value="1"/>
</dbReference>
<evidence type="ECO:0000256" key="1">
    <source>
        <dbReference type="ARBA" id="ARBA00000385"/>
    </source>
</evidence>
<keyword evidence="3 5" id="KW-0819">tRNA processing</keyword>
<comment type="similarity">
    <text evidence="2 5">Belongs to the pseudouridine synthase TruB family. Type 1 subfamily.</text>
</comment>
<sequence length="308" mass="33363">MAQQIKRKRRNVSGIILLDKPLGVSSNGALQKVRWLLNAAKGGHTGSLDPLATGVLPLCFGEATKFSRYLLDADKTYETVVQLGATTTTADAEGEVLTQAAVNCDVAQIETALAQFRGDILQVPPMYSALKKDGQPLYKLARSGQVVEREPRPVTIFSLELLAFDSAVNQLSLRVHCSKGTYIRTLAEDIGAALGCGAYVAKLRRTQAGPFTLEGAVTVAELEQLHEQQGAEALDQFLMACDSGLHHWPAISLTESSSYYWLQGQPVRAPGAPAFGMLRVRNAEQEFIGIGEIDEDGLVAPRRVIRTE</sequence>
<gene>
    <name evidence="5 10" type="primary">truB</name>
    <name evidence="9" type="ORF">AKN88_09135</name>
    <name evidence="10" type="ORF">HX099_01500</name>
</gene>